<dbReference type="GO" id="GO:0019346">
    <property type="term" value="P:transsulfuration"/>
    <property type="evidence" value="ECO:0007669"/>
    <property type="project" value="InterPro"/>
</dbReference>
<dbReference type="Pfam" id="PF01053">
    <property type="entry name" value="Cys_Met_Meta_PP"/>
    <property type="match status" value="1"/>
</dbReference>
<comment type="caution">
    <text evidence="4">The sequence shown here is derived from an EMBL/GenBank/DDBJ whole genome shotgun (WGS) entry which is preliminary data.</text>
</comment>
<dbReference type="Gene3D" id="3.90.1150.10">
    <property type="entry name" value="Aspartate Aminotransferase, domain 1"/>
    <property type="match status" value="1"/>
</dbReference>
<dbReference type="PANTHER" id="PTHR11808:SF80">
    <property type="entry name" value="CYSTATHIONINE GAMMA-LYASE"/>
    <property type="match status" value="1"/>
</dbReference>
<name>A0A402ADL9_9CHLR</name>
<sequence>MLSPFESHLMLRGLRTLSLRVERQCDNALQVAQFLQRHPAVAHVHYPGLTNHPSHELASKLMDHEQFGGLLSFELKDQSRAAVFDFINNLQLCISATSLGDVFTLVSYPPISSHRTLNAKELQDMGISEGCIRLSVGIEHADDIIKDLEQALNA</sequence>
<evidence type="ECO:0000256" key="1">
    <source>
        <dbReference type="ARBA" id="ARBA00001933"/>
    </source>
</evidence>
<evidence type="ECO:0008006" key="6">
    <source>
        <dbReference type="Google" id="ProtNLM"/>
    </source>
</evidence>
<keyword evidence="5" id="KW-1185">Reference proteome</keyword>
<comment type="cofactor">
    <cofactor evidence="1 3">
        <name>pyridoxal 5'-phosphate</name>
        <dbReference type="ChEBI" id="CHEBI:597326"/>
    </cofactor>
</comment>
<evidence type="ECO:0000256" key="3">
    <source>
        <dbReference type="RuleBase" id="RU362118"/>
    </source>
</evidence>
<comment type="similarity">
    <text evidence="3">Belongs to the trans-sulfuration enzymes family.</text>
</comment>
<dbReference type="SUPFAM" id="SSF53383">
    <property type="entry name" value="PLP-dependent transferases"/>
    <property type="match status" value="1"/>
</dbReference>
<dbReference type="GO" id="GO:0009086">
    <property type="term" value="P:methionine biosynthetic process"/>
    <property type="evidence" value="ECO:0007669"/>
    <property type="project" value="UniProtKB-ARBA"/>
</dbReference>
<evidence type="ECO:0000313" key="5">
    <source>
        <dbReference type="Proteomes" id="UP000287188"/>
    </source>
</evidence>
<protein>
    <recommendedName>
        <fullName evidence="6">Cystathionine gamma-synthase</fullName>
    </recommendedName>
</protein>
<dbReference type="GO" id="GO:0016846">
    <property type="term" value="F:carbon-sulfur lyase activity"/>
    <property type="evidence" value="ECO:0007669"/>
    <property type="project" value="TreeGrafter"/>
</dbReference>
<accession>A0A402ADL9</accession>
<proteinExistence type="inferred from homology"/>
<evidence type="ECO:0000313" key="4">
    <source>
        <dbReference type="EMBL" id="GCE17207.1"/>
    </source>
</evidence>
<dbReference type="Proteomes" id="UP000287188">
    <property type="component" value="Unassembled WGS sequence"/>
</dbReference>
<evidence type="ECO:0000256" key="2">
    <source>
        <dbReference type="ARBA" id="ARBA00022898"/>
    </source>
</evidence>
<dbReference type="InterPro" id="IPR015424">
    <property type="entry name" value="PyrdxlP-dep_Trfase"/>
</dbReference>
<dbReference type="GO" id="GO:0005737">
    <property type="term" value="C:cytoplasm"/>
    <property type="evidence" value="ECO:0007669"/>
    <property type="project" value="TreeGrafter"/>
</dbReference>
<reference evidence="5" key="1">
    <citation type="submission" date="2018-12" db="EMBL/GenBank/DDBJ databases">
        <title>Tengunoibacter tsumagoiensis gen. nov., sp. nov., Dictyobacter kobayashii sp. nov., D. alpinus sp. nov., and D. joshuensis sp. nov. and description of Dictyobacteraceae fam. nov. within the order Ktedonobacterales isolated from Tengu-no-mugimeshi.</title>
        <authorList>
            <person name="Wang C.M."/>
            <person name="Zheng Y."/>
            <person name="Sakai Y."/>
            <person name="Toyoda A."/>
            <person name="Minakuchi Y."/>
            <person name="Abe K."/>
            <person name="Yokota A."/>
            <person name="Yabe S."/>
        </authorList>
    </citation>
    <scope>NUCLEOTIDE SEQUENCE [LARGE SCALE GENOMIC DNA]</scope>
    <source>
        <strain evidence="5">Uno11</strain>
    </source>
</reference>
<dbReference type="FunFam" id="3.90.1150.10:FF:000033">
    <property type="entry name" value="Cystathionine gamma-synthase"/>
    <property type="match status" value="1"/>
</dbReference>
<dbReference type="PANTHER" id="PTHR11808">
    <property type="entry name" value="TRANS-SULFURATION ENZYME FAMILY MEMBER"/>
    <property type="match status" value="1"/>
</dbReference>
<dbReference type="InterPro" id="IPR015422">
    <property type="entry name" value="PyrdxlP-dep_Trfase_small"/>
</dbReference>
<gene>
    <name evidence="4" type="ORF">KDK_10070</name>
</gene>
<dbReference type="GO" id="GO:0030170">
    <property type="term" value="F:pyridoxal phosphate binding"/>
    <property type="evidence" value="ECO:0007669"/>
    <property type="project" value="InterPro"/>
</dbReference>
<dbReference type="InterPro" id="IPR000277">
    <property type="entry name" value="Cys/Met-Metab_PyrdxlP-dep_enz"/>
</dbReference>
<dbReference type="AlphaFoldDB" id="A0A402ADL9"/>
<dbReference type="EMBL" id="BIFS01000001">
    <property type="protein sequence ID" value="GCE17207.1"/>
    <property type="molecule type" value="Genomic_DNA"/>
</dbReference>
<organism evidence="4 5">
    <name type="scientific">Dictyobacter kobayashii</name>
    <dbReference type="NCBI Taxonomy" id="2014872"/>
    <lineage>
        <taxon>Bacteria</taxon>
        <taxon>Bacillati</taxon>
        <taxon>Chloroflexota</taxon>
        <taxon>Ktedonobacteria</taxon>
        <taxon>Ktedonobacterales</taxon>
        <taxon>Dictyobacteraceae</taxon>
        <taxon>Dictyobacter</taxon>
    </lineage>
</organism>
<keyword evidence="2 3" id="KW-0663">Pyridoxal phosphate</keyword>